<proteinExistence type="predicted"/>
<dbReference type="AlphaFoldDB" id="A0A0A9CJF5"/>
<name>A0A0A9CJF5_ARUDO</name>
<accession>A0A0A9CJF5</accession>
<sequence>MTSYLVFSVQPVDPVCGRAWSKSHQLVR</sequence>
<reference evidence="1" key="2">
    <citation type="journal article" date="2015" name="Data Brief">
        <title>Shoot transcriptome of the giant reed, Arundo donax.</title>
        <authorList>
            <person name="Barrero R.A."/>
            <person name="Guerrero F.D."/>
            <person name="Moolhuijzen P."/>
            <person name="Goolsby J.A."/>
            <person name="Tidwell J."/>
            <person name="Bellgard S.E."/>
            <person name="Bellgard M.I."/>
        </authorList>
    </citation>
    <scope>NUCLEOTIDE SEQUENCE</scope>
    <source>
        <tissue evidence="1">Shoot tissue taken approximately 20 cm above the soil surface</tissue>
    </source>
</reference>
<organism evidence="1">
    <name type="scientific">Arundo donax</name>
    <name type="common">Giant reed</name>
    <name type="synonym">Donax arundinaceus</name>
    <dbReference type="NCBI Taxonomy" id="35708"/>
    <lineage>
        <taxon>Eukaryota</taxon>
        <taxon>Viridiplantae</taxon>
        <taxon>Streptophyta</taxon>
        <taxon>Embryophyta</taxon>
        <taxon>Tracheophyta</taxon>
        <taxon>Spermatophyta</taxon>
        <taxon>Magnoliopsida</taxon>
        <taxon>Liliopsida</taxon>
        <taxon>Poales</taxon>
        <taxon>Poaceae</taxon>
        <taxon>PACMAD clade</taxon>
        <taxon>Arundinoideae</taxon>
        <taxon>Arundineae</taxon>
        <taxon>Arundo</taxon>
    </lineage>
</organism>
<protein>
    <submittedName>
        <fullName evidence="1">Uncharacterized protein</fullName>
    </submittedName>
</protein>
<reference evidence="1" key="1">
    <citation type="submission" date="2014-09" db="EMBL/GenBank/DDBJ databases">
        <authorList>
            <person name="Magalhaes I.L.F."/>
            <person name="Oliveira U."/>
            <person name="Santos F.R."/>
            <person name="Vidigal T.H.D.A."/>
            <person name="Brescovit A.D."/>
            <person name="Santos A.J."/>
        </authorList>
    </citation>
    <scope>NUCLEOTIDE SEQUENCE</scope>
    <source>
        <tissue evidence="1">Shoot tissue taken approximately 20 cm above the soil surface</tissue>
    </source>
</reference>
<evidence type="ECO:0000313" key="1">
    <source>
        <dbReference type="EMBL" id="JAD71622.1"/>
    </source>
</evidence>
<dbReference type="EMBL" id="GBRH01226273">
    <property type="protein sequence ID" value="JAD71622.1"/>
    <property type="molecule type" value="Transcribed_RNA"/>
</dbReference>